<dbReference type="AlphaFoldDB" id="A0A8X8ZIH7"/>
<feature type="compositionally biased region" description="Basic and acidic residues" evidence="1">
    <location>
        <begin position="23"/>
        <end position="42"/>
    </location>
</feature>
<protein>
    <submittedName>
        <fullName evidence="2">Uncharacterized protein</fullName>
    </submittedName>
</protein>
<dbReference type="InterPro" id="IPR040381">
    <property type="entry name" value="At4g14450-like"/>
</dbReference>
<evidence type="ECO:0000313" key="2">
    <source>
        <dbReference type="EMBL" id="KAG6406242.1"/>
    </source>
</evidence>
<keyword evidence="3" id="KW-1185">Reference proteome</keyword>
<dbReference type="PANTHER" id="PTHR33912:SF3">
    <property type="entry name" value="OS01G0939400 PROTEIN"/>
    <property type="match status" value="1"/>
</dbReference>
<dbReference type="PANTHER" id="PTHR33912">
    <property type="entry name" value="OS01G0939400 PROTEIN"/>
    <property type="match status" value="1"/>
</dbReference>
<evidence type="ECO:0000256" key="1">
    <source>
        <dbReference type="SAM" id="MobiDB-lite"/>
    </source>
</evidence>
<accession>A0A8X8ZIH7</accession>
<organism evidence="2">
    <name type="scientific">Salvia splendens</name>
    <name type="common">Scarlet sage</name>
    <dbReference type="NCBI Taxonomy" id="180675"/>
    <lineage>
        <taxon>Eukaryota</taxon>
        <taxon>Viridiplantae</taxon>
        <taxon>Streptophyta</taxon>
        <taxon>Embryophyta</taxon>
        <taxon>Tracheophyta</taxon>
        <taxon>Spermatophyta</taxon>
        <taxon>Magnoliopsida</taxon>
        <taxon>eudicotyledons</taxon>
        <taxon>Gunneridae</taxon>
        <taxon>Pentapetalae</taxon>
        <taxon>asterids</taxon>
        <taxon>lamiids</taxon>
        <taxon>Lamiales</taxon>
        <taxon>Lamiaceae</taxon>
        <taxon>Nepetoideae</taxon>
        <taxon>Mentheae</taxon>
        <taxon>Salviinae</taxon>
        <taxon>Salvia</taxon>
        <taxon>Salvia subgen. Calosphace</taxon>
        <taxon>core Calosphace</taxon>
    </lineage>
</organism>
<dbReference type="Proteomes" id="UP000298416">
    <property type="component" value="Unassembled WGS sequence"/>
</dbReference>
<reference evidence="2" key="2">
    <citation type="submission" date="2020-08" db="EMBL/GenBank/DDBJ databases">
        <title>Plant Genome Project.</title>
        <authorList>
            <person name="Zhang R.-G."/>
        </authorList>
    </citation>
    <scope>NUCLEOTIDE SEQUENCE</scope>
    <source>
        <strain evidence="2">Huo1</strain>
        <tissue evidence="2">Leaf</tissue>
    </source>
</reference>
<comment type="caution">
    <text evidence="2">The sequence shown here is derived from an EMBL/GenBank/DDBJ whole genome shotgun (WGS) entry which is preliminary data.</text>
</comment>
<name>A0A8X8ZIH7_SALSN</name>
<proteinExistence type="predicted"/>
<reference evidence="2" key="1">
    <citation type="submission" date="2018-01" db="EMBL/GenBank/DDBJ databases">
        <authorList>
            <person name="Mao J.F."/>
        </authorList>
    </citation>
    <scope>NUCLEOTIDE SEQUENCE</scope>
    <source>
        <strain evidence="2">Huo1</strain>
        <tissue evidence="2">Leaf</tissue>
    </source>
</reference>
<sequence length="192" mass="20754">MSLVDYADSSDEDEPQNPAAAQEKIEQLQENPEERPAPDHLQSRVSTTLSPPPSKQSGKVPDQSPVLKLPDAAFLLDSPVVPSQLNAPDHSSRVAAAMAESAARKRDLNVSAGSYPRNKVPKGMLPNTKSVPETVGGHLLPPQLSGRCVFLTIFTTQIIMVVVNYRLIALSNVVTEDISKLFVRKHADSPAE</sequence>
<feature type="region of interest" description="Disordered" evidence="1">
    <location>
        <begin position="1"/>
        <end position="65"/>
    </location>
</feature>
<dbReference type="EMBL" id="PNBA02000012">
    <property type="protein sequence ID" value="KAG6406242.1"/>
    <property type="molecule type" value="Genomic_DNA"/>
</dbReference>
<evidence type="ECO:0000313" key="3">
    <source>
        <dbReference type="Proteomes" id="UP000298416"/>
    </source>
</evidence>
<gene>
    <name evidence="2" type="ORF">SASPL_133841</name>
</gene>